<dbReference type="InterPro" id="IPR008454">
    <property type="entry name" value="Collagen-bd_Cna-like_B-typ_dom"/>
</dbReference>
<dbReference type="Pfam" id="PF05737">
    <property type="entry name" value="Collagen_bind"/>
    <property type="match status" value="1"/>
</dbReference>
<evidence type="ECO:0000313" key="9">
    <source>
        <dbReference type="Proteomes" id="UP001485505"/>
    </source>
</evidence>
<feature type="compositionally biased region" description="Basic and acidic residues" evidence="6">
    <location>
        <begin position="613"/>
        <end position="649"/>
    </location>
</feature>
<dbReference type="Pfam" id="PF05738">
    <property type="entry name" value="Cna_B"/>
    <property type="match status" value="1"/>
</dbReference>
<dbReference type="SUPFAM" id="SSF49478">
    <property type="entry name" value="Cna protein B-type domain"/>
    <property type="match status" value="2"/>
</dbReference>
<keyword evidence="3" id="KW-0964">Secreted</keyword>
<evidence type="ECO:0000256" key="5">
    <source>
        <dbReference type="ARBA" id="ARBA00023088"/>
    </source>
</evidence>
<dbReference type="InterPro" id="IPR041033">
    <property type="entry name" value="SpaA_PFL_dom_1"/>
</dbReference>
<feature type="compositionally biased region" description="Polar residues" evidence="6">
    <location>
        <begin position="1025"/>
        <end position="1038"/>
    </location>
</feature>
<dbReference type="InterPro" id="IPR019931">
    <property type="entry name" value="LPXTG_anchor"/>
</dbReference>
<keyword evidence="2" id="KW-0134">Cell wall</keyword>
<dbReference type="InterPro" id="IPR043631">
    <property type="entry name" value="QPE_rpt"/>
</dbReference>
<dbReference type="Proteomes" id="UP001485505">
    <property type="component" value="Chromosome"/>
</dbReference>
<feature type="compositionally biased region" description="Basic and acidic residues" evidence="6">
    <location>
        <begin position="883"/>
        <end position="919"/>
    </location>
</feature>
<dbReference type="SUPFAM" id="SSF49401">
    <property type="entry name" value="Bacterial adhesins"/>
    <property type="match status" value="2"/>
</dbReference>
<feature type="domain" description="Gram-positive cocci surface proteins LPxTG" evidence="7">
    <location>
        <begin position="1028"/>
        <end position="1060"/>
    </location>
</feature>
<dbReference type="Pfam" id="PF17802">
    <property type="entry name" value="SpaA"/>
    <property type="match status" value="1"/>
</dbReference>
<dbReference type="InterPro" id="IPR008456">
    <property type="entry name" value="Collagen-bd_dom"/>
</dbReference>
<evidence type="ECO:0000256" key="2">
    <source>
        <dbReference type="ARBA" id="ARBA00022512"/>
    </source>
</evidence>
<accession>A0ABZ2VLZ3</accession>
<evidence type="ECO:0000313" key="8">
    <source>
        <dbReference type="EMBL" id="WZF30062.1"/>
    </source>
</evidence>
<evidence type="ECO:0000256" key="6">
    <source>
        <dbReference type="SAM" id="MobiDB-lite"/>
    </source>
</evidence>
<keyword evidence="9" id="KW-1185">Reference proteome</keyword>
<gene>
    <name evidence="8" type="ORF">AABL52_22615</name>
</gene>
<sequence length="1060" mass="121052">MSTYLKRISVICFIFTVIIGQVFTPIIGHAQELNATGFVDSFAFEKTKLSYGEKTTIHVNFSEKPGKKMKSGDTLTLALPPELKGYSGTIALKDEAGRVFGTCQINANNVVCTFNDTVEKLENIRGNFNFTVQGTNVEAGKTKDVQTNLGTDLEKQTVSITHPKGEGTEPGIFFYKSGDIQPDKSNEVRWFLNINLKKQYLHDNIVLKDTLQEGQTLNKDSFTITINNKEYLSLKQFQDRGYGYIKLTSDNSFEVVIYRHMANATSFTIFYTSTITDSGKKLKHLQNDYKLDYQILHEKPISESNSVKVENISFGGGAEGVLPAKGTLQIVKHIEGDENKFIPGVSFKLFTESGQQIGDSYTTNQDGIVEAPNLAPGNYYVQEIAAPNYVEFDPKAKISFAIKQDVVNGIKLMISNKLKTTSVAGTKTWEGDKVNDRPKTIKVDLLQNGKVITTKEVTAANDWKYEFGKLPAVDNAGKAYTYEVKEQPVSGYQSKVNGYDITNIKIHEVTEVEEQGKEELIEELEAPTNPETPKVTEEPKELEKPEVTEKPEIHVKPEEEKVEEETTEEIKEEKPEEPKVTEEPKELEKPEVTEKPEIHVKPEEEQVEEETIEEIKEEKPETPKVTEEPKELEKPEVTEKPEIHVKPEEEQVEEETIEEIKEEKPETPKVTEEPKELEKPEVTEKPEIHVKPEEEQVEEETIEEIKEEKPETPKVTEEPKELEKPEVTEKPEIHVKPEEEQVEEGTTEEIKEEKPETPKVTEEPKELEKPEVTEKPEIHVKPEEEQVEEGTTEEIKEEKPEEPKVTEEPKELEKPEVTEKPEIHVKPEEEQVEEGTTEEIKEEKPETPKVTEEPKELEKPEVTEKPEIHVKPEEEQVEEETTEEIKEEKPEEPKVTEEPKELEKPEVTEKPEIHVKPEEEQVEEETTEEIKEEKPEEPKVTEEPKELEKPEVTEKPEIHVKPEEENKEETTEEIKEEKPEEPKVLERPEIKEKPEIWVNLEKENKEETTKEQLEVSSSKEDNKQSKVLPQTGGASTEATSVIAGMFALILGARLFRRSKN</sequence>
<proteinExistence type="predicted"/>
<dbReference type="EMBL" id="CP151108">
    <property type="protein sequence ID" value="WZF30062.1"/>
    <property type="molecule type" value="Genomic_DNA"/>
</dbReference>
<feature type="compositionally biased region" description="Basic and acidic residues" evidence="6">
    <location>
        <begin position="534"/>
        <end position="559"/>
    </location>
</feature>
<evidence type="ECO:0000256" key="3">
    <source>
        <dbReference type="ARBA" id="ARBA00022525"/>
    </source>
</evidence>
<feature type="region of interest" description="Disordered" evidence="6">
    <location>
        <begin position="522"/>
        <end position="1038"/>
    </location>
</feature>
<dbReference type="CDD" id="cd00222">
    <property type="entry name" value="CollagenBindB"/>
    <property type="match status" value="1"/>
</dbReference>
<reference evidence="8 9" key="1">
    <citation type="submission" date="2024-04" db="EMBL/GenBank/DDBJ databases">
        <title>Complete genome sequence of Bacillus mobilis strains derived from soil.</title>
        <authorList>
            <person name="Jung H."/>
            <person name="Choi S."/>
            <person name="Kim Y."/>
            <person name="Han J.A."/>
            <person name="Kim E.Y."/>
            <person name="Lee H.-S."/>
        </authorList>
    </citation>
    <scope>NUCLEOTIDE SEQUENCE [LARGE SCALE GENOMIC DNA]</scope>
    <source>
        <strain evidence="8 9">IMGN7</strain>
    </source>
</reference>
<keyword evidence="4" id="KW-0732">Signal</keyword>
<dbReference type="InterPro" id="IPR011252">
    <property type="entry name" value="Fibrogen-bd_dom1"/>
</dbReference>
<evidence type="ECO:0000256" key="4">
    <source>
        <dbReference type="ARBA" id="ARBA00022729"/>
    </source>
</evidence>
<protein>
    <submittedName>
        <fullName evidence="8">Cna B-type domain-containing protein</fullName>
    </submittedName>
</protein>
<keyword evidence="5" id="KW-0572">Peptidoglycan-anchor</keyword>
<dbReference type="Gene3D" id="2.60.40.10">
    <property type="entry name" value="Immunoglobulins"/>
    <property type="match status" value="1"/>
</dbReference>
<dbReference type="PROSITE" id="PS50847">
    <property type="entry name" value="GRAM_POS_ANCHORING"/>
    <property type="match status" value="1"/>
</dbReference>
<dbReference type="NCBIfam" id="TIGR01167">
    <property type="entry name" value="LPXTG_anchor"/>
    <property type="match status" value="1"/>
</dbReference>
<evidence type="ECO:0000259" key="7">
    <source>
        <dbReference type="PROSITE" id="PS50847"/>
    </source>
</evidence>
<feature type="compositionally biased region" description="Basic and acidic residues" evidence="6">
    <location>
        <begin position="928"/>
        <end position="1024"/>
    </location>
</feature>
<feature type="compositionally biased region" description="Basic and acidic residues" evidence="6">
    <location>
        <begin position="568"/>
        <end position="604"/>
    </location>
</feature>
<comment type="subcellular location">
    <subcellularLocation>
        <location evidence="1">Secreted</location>
        <location evidence="1">Cell wall</location>
        <topology evidence="1">Peptidoglycan-anchor</topology>
    </subcellularLocation>
</comment>
<evidence type="ECO:0000256" key="1">
    <source>
        <dbReference type="ARBA" id="ARBA00004168"/>
    </source>
</evidence>
<dbReference type="Gene3D" id="2.60.40.1140">
    <property type="entry name" value="Collagen-binding surface protein Cna, B-type domain"/>
    <property type="match status" value="1"/>
</dbReference>
<feature type="compositionally biased region" description="Basic and acidic residues" evidence="6">
    <location>
        <begin position="658"/>
        <end position="694"/>
    </location>
</feature>
<dbReference type="Gene3D" id="2.60.40.740">
    <property type="match status" value="1"/>
</dbReference>
<dbReference type="RefSeq" id="WP_341518479.1">
    <property type="nucleotide sequence ID" value="NZ_CP151108.1"/>
</dbReference>
<dbReference type="InterPro" id="IPR013783">
    <property type="entry name" value="Ig-like_fold"/>
</dbReference>
<dbReference type="Pfam" id="PF18874">
    <property type="entry name" value="QPE"/>
    <property type="match status" value="10"/>
</dbReference>
<dbReference type="Gene3D" id="2.60.40.1280">
    <property type="match status" value="1"/>
</dbReference>
<feature type="compositionally biased region" description="Basic and acidic residues" evidence="6">
    <location>
        <begin position="793"/>
        <end position="829"/>
    </location>
</feature>
<dbReference type="Pfam" id="PF17961">
    <property type="entry name" value="Big_8"/>
    <property type="match status" value="1"/>
</dbReference>
<feature type="compositionally biased region" description="Basic and acidic residues" evidence="6">
    <location>
        <begin position="703"/>
        <end position="739"/>
    </location>
</feature>
<name>A0ABZ2VLZ3_9BACI</name>
<dbReference type="InterPro" id="IPR008966">
    <property type="entry name" value="Adhesion_dom_sf"/>
</dbReference>
<organism evidence="8 9">
    <name type="scientific">Bacillus paramobilis</name>
    <dbReference type="NCBI Taxonomy" id="2817477"/>
    <lineage>
        <taxon>Bacteria</taxon>
        <taxon>Bacillati</taxon>
        <taxon>Bacillota</taxon>
        <taxon>Bacilli</taxon>
        <taxon>Bacillales</taxon>
        <taxon>Bacillaceae</taxon>
        <taxon>Bacillus</taxon>
        <taxon>Bacillus cereus group</taxon>
    </lineage>
</organism>
<feature type="compositionally biased region" description="Basic and acidic residues" evidence="6">
    <location>
        <begin position="748"/>
        <end position="784"/>
    </location>
</feature>
<feature type="compositionally biased region" description="Basic and acidic residues" evidence="6">
    <location>
        <begin position="838"/>
        <end position="874"/>
    </location>
</feature>
<dbReference type="InterPro" id="IPR041171">
    <property type="entry name" value="SDR_Ig"/>
</dbReference>